<reference evidence="1 2" key="1">
    <citation type="submission" date="2019-03" db="EMBL/GenBank/DDBJ databases">
        <title>Comparative insights into the high quality Complete genome sequence of highly metal resistant Cupriavidus metallidurans strain BS1 isolated from a gold-copper mine.</title>
        <authorList>
            <person name="Mazhar H.S."/>
            <person name="Rensing C."/>
        </authorList>
    </citation>
    <scope>NUCLEOTIDE SEQUENCE [LARGE SCALE GENOMIC DNA]</scope>
    <source>
        <strain evidence="1 2">BS1</strain>
    </source>
</reference>
<dbReference type="OrthoDB" id="8964452at2"/>
<dbReference type="EMBL" id="CP037900">
    <property type="protein sequence ID" value="QBP08817.1"/>
    <property type="molecule type" value="Genomic_DNA"/>
</dbReference>
<dbReference type="AlphaFoldDB" id="A0A132HJ70"/>
<sequence length="413" mass="44014">MPVDFARVPPRVAVPESPQPSVVVWALLFVVIMGAGAALTITSWPAGKPLDAFFWLCCVAYAPFLWAFLLCLYLGHGHLRCRQTIADNAASDKIDVECHAEASVPLAVLGHGWCFAGDEKEDDVDGIVSGATQLGLRSSGAEPGTDVQARWLEIPGKPLPPGNAQTEFVRQQVITDWLLGRLVERISAGLLVLPAGCSLHVHLSLQALCEVEEVRLGLAKLISATTPALRVTTTVSANEMPLSEADVWHDGLAAHDAHLLLAVRLRPAISQRLEDGVAEAGVALLVTRPELARSASPLMAPLFLHRPAIDSLENAGQAAHLAVRWGKAAAPQAQAIWAHALTEGAVRQIKGVSAFDPHAPWFDIDAAVGDCASAGAWLATVLAIEYASRTESPQIVVSQNDDHIVALVCRKQV</sequence>
<organism evidence="1 2">
    <name type="scientific">Cupriavidus metallidurans</name>
    <dbReference type="NCBI Taxonomy" id="119219"/>
    <lineage>
        <taxon>Bacteria</taxon>
        <taxon>Pseudomonadati</taxon>
        <taxon>Pseudomonadota</taxon>
        <taxon>Betaproteobacteria</taxon>
        <taxon>Burkholderiales</taxon>
        <taxon>Burkholderiaceae</taxon>
        <taxon>Cupriavidus</taxon>
    </lineage>
</organism>
<protein>
    <submittedName>
        <fullName evidence="1">Uncharacterized protein</fullName>
    </submittedName>
</protein>
<gene>
    <name evidence="1" type="ORF">DDF84_003155</name>
</gene>
<dbReference type="Proteomes" id="UP000253772">
    <property type="component" value="Chromosome c1"/>
</dbReference>
<accession>A0A132HJ70</accession>
<evidence type="ECO:0000313" key="1">
    <source>
        <dbReference type="EMBL" id="QBP08817.1"/>
    </source>
</evidence>
<proteinExistence type="predicted"/>
<dbReference type="RefSeq" id="WP_024570743.1">
    <property type="nucleotide sequence ID" value="NZ_CP037900.1"/>
</dbReference>
<name>A0A132HJ70_9BURK</name>
<evidence type="ECO:0000313" key="2">
    <source>
        <dbReference type="Proteomes" id="UP000253772"/>
    </source>
</evidence>